<dbReference type="Proteomes" id="UP000504624">
    <property type="component" value="Unplaced"/>
</dbReference>
<dbReference type="PANTHER" id="PTHR36679:SF1">
    <property type="entry name" value="NEUROPEPTIDE S"/>
    <property type="match status" value="1"/>
</dbReference>
<dbReference type="GO" id="GO:0005576">
    <property type="term" value="C:extracellular region"/>
    <property type="evidence" value="ECO:0007669"/>
    <property type="project" value="InterPro"/>
</dbReference>
<name>A0A6J0GS32_9PASS</name>
<evidence type="ECO:0000313" key="2">
    <source>
        <dbReference type="Proteomes" id="UP000504624"/>
    </source>
</evidence>
<keyword evidence="1" id="KW-0812">Transmembrane</keyword>
<dbReference type="GeneID" id="108494509"/>
<dbReference type="PANTHER" id="PTHR36679">
    <property type="entry name" value="NEUROPEPTIDE S"/>
    <property type="match status" value="1"/>
</dbReference>
<keyword evidence="1" id="KW-0472">Membrane</keyword>
<gene>
    <name evidence="3 4 5" type="primary">NPS</name>
</gene>
<proteinExistence type="predicted"/>
<keyword evidence="2" id="KW-1185">Reference proteome</keyword>
<evidence type="ECO:0000256" key="1">
    <source>
        <dbReference type="SAM" id="Phobius"/>
    </source>
</evidence>
<dbReference type="CTD" id="594857"/>
<dbReference type="GO" id="GO:0045760">
    <property type="term" value="P:positive regulation of action potential"/>
    <property type="evidence" value="ECO:0007669"/>
    <property type="project" value="TreeGrafter"/>
</dbReference>
<dbReference type="GO" id="GO:0032230">
    <property type="term" value="P:positive regulation of synaptic transmission, GABAergic"/>
    <property type="evidence" value="ECO:0007669"/>
    <property type="project" value="TreeGrafter"/>
</dbReference>
<sequence length="129" mass="14577">MSTTDMISTTLDSGEQIVNHNLGSHHEFFYKNCLCRLNFVFLLWISMTFVCSGYPVGPSKSNNPFYLNCQLYGKSDYCLLLLNSCLAKVGRDEELALLKPHLETPLDKRSFRNGVGSGIKKTSFRRAKS</sequence>
<dbReference type="InterPro" id="IPR028138">
    <property type="entry name" value="Neuropeptide_S"/>
</dbReference>
<protein>
    <submittedName>
        <fullName evidence="3 4">Neuropeptide S isoform X1</fullName>
    </submittedName>
</protein>
<dbReference type="GO" id="GO:0051968">
    <property type="term" value="P:positive regulation of synaptic transmission, glutamatergic"/>
    <property type="evidence" value="ECO:0007669"/>
    <property type="project" value="TreeGrafter"/>
</dbReference>
<reference evidence="3 4" key="1">
    <citation type="submission" date="2025-04" db="UniProtKB">
        <authorList>
            <consortium name="RefSeq"/>
        </authorList>
    </citation>
    <scope>IDENTIFICATION</scope>
</reference>
<accession>A0A6J0GS32</accession>
<dbReference type="RefSeq" id="XP_017664642.1">
    <property type="nucleotide sequence ID" value="XM_017809153.1"/>
</dbReference>
<evidence type="ECO:0000313" key="3">
    <source>
        <dbReference type="RefSeq" id="XP_017664640.1"/>
    </source>
</evidence>
<organism evidence="2 3">
    <name type="scientific">Lepidothrix coronata</name>
    <name type="common">blue-crowned manakin</name>
    <dbReference type="NCBI Taxonomy" id="321398"/>
    <lineage>
        <taxon>Eukaryota</taxon>
        <taxon>Metazoa</taxon>
        <taxon>Chordata</taxon>
        <taxon>Craniata</taxon>
        <taxon>Vertebrata</taxon>
        <taxon>Euteleostomi</taxon>
        <taxon>Archelosauria</taxon>
        <taxon>Archosauria</taxon>
        <taxon>Dinosauria</taxon>
        <taxon>Saurischia</taxon>
        <taxon>Theropoda</taxon>
        <taxon>Coelurosauria</taxon>
        <taxon>Aves</taxon>
        <taxon>Neognathae</taxon>
        <taxon>Neoaves</taxon>
        <taxon>Telluraves</taxon>
        <taxon>Australaves</taxon>
        <taxon>Passeriformes</taxon>
        <taxon>Pipridae</taxon>
        <taxon>Lepidothrix</taxon>
    </lineage>
</organism>
<dbReference type="RefSeq" id="XP_017664641.1">
    <property type="nucleotide sequence ID" value="XM_017809152.1"/>
</dbReference>
<evidence type="ECO:0000313" key="5">
    <source>
        <dbReference type="RefSeq" id="XP_017664642.1"/>
    </source>
</evidence>
<evidence type="ECO:0000313" key="4">
    <source>
        <dbReference type="RefSeq" id="XP_017664641.1"/>
    </source>
</evidence>
<keyword evidence="3 4" id="KW-0527">Neuropeptide</keyword>
<dbReference type="RefSeq" id="XP_017664640.1">
    <property type="nucleotide sequence ID" value="XM_017809151.1"/>
</dbReference>
<feature type="transmembrane region" description="Helical" evidence="1">
    <location>
        <begin position="37"/>
        <end position="57"/>
    </location>
</feature>
<keyword evidence="1" id="KW-1133">Transmembrane helix</keyword>
<dbReference type="GO" id="GO:0007218">
    <property type="term" value="P:neuropeptide signaling pathway"/>
    <property type="evidence" value="ECO:0007669"/>
    <property type="project" value="UniProtKB-KW"/>
</dbReference>
<dbReference type="AlphaFoldDB" id="A0A6J0GS32"/>
<dbReference type="Pfam" id="PF14993">
    <property type="entry name" value="Neuropeptide_S"/>
    <property type="match status" value="1"/>
</dbReference>
<dbReference type="OrthoDB" id="9877592at2759"/>